<proteinExistence type="predicted"/>
<organism evidence="3">
    <name type="scientific">Anisakis simplex</name>
    <name type="common">Herring worm</name>
    <dbReference type="NCBI Taxonomy" id="6269"/>
    <lineage>
        <taxon>Eukaryota</taxon>
        <taxon>Metazoa</taxon>
        <taxon>Ecdysozoa</taxon>
        <taxon>Nematoda</taxon>
        <taxon>Chromadorea</taxon>
        <taxon>Rhabditida</taxon>
        <taxon>Spirurina</taxon>
        <taxon>Ascaridomorpha</taxon>
        <taxon>Ascaridoidea</taxon>
        <taxon>Anisakidae</taxon>
        <taxon>Anisakis</taxon>
        <taxon>Anisakis simplex complex</taxon>
    </lineage>
</organism>
<sequence length="73" mass="7918">MSIDKVQCIRASVDCQSSSSSNGESEEMLGKHGKRSLVGWLIETRNALPASSIRPKDIFNPPPCAMETTCYSA</sequence>
<accession>A0A0M3J4N0</accession>
<dbReference type="WBParaSite" id="ASIM_0000250201-mRNA-1">
    <property type="protein sequence ID" value="ASIM_0000250201-mRNA-1"/>
    <property type="gene ID" value="ASIM_0000250201"/>
</dbReference>
<reference evidence="1 2" key="2">
    <citation type="submission" date="2018-11" db="EMBL/GenBank/DDBJ databases">
        <authorList>
            <consortium name="Pathogen Informatics"/>
        </authorList>
    </citation>
    <scope>NUCLEOTIDE SEQUENCE [LARGE SCALE GENOMIC DNA]</scope>
</reference>
<evidence type="ECO:0000313" key="1">
    <source>
        <dbReference type="EMBL" id="VDK19895.1"/>
    </source>
</evidence>
<name>A0A0M3J4N0_ANISI</name>
<dbReference type="EMBL" id="UYRR01003116">
    <property type="protein sequence ID" value="VDK19895.1"/>
    <property type="molecule type" value="Genomic_DNA"/>
</dbReference>
<keyword evidence="2" id="KW-1185">Reference proteome</keyword>
<reference evidence="3" key="1">
    <citation type="submission" date="2017-02" db="UniProtKB">
        <authorList>
            <consortium name="WormBaseParasite"/>
        </authorList>
    </citation>
    <scope>IDENTIFICATION</scope>
</reference>
<gene>
    <name evidence="1" type="ORF">ASIM_LOCUS2366</name>
</gene>
<dbReference type="AlphaFoldDB" id="A0A0M3J4N0"/>
<dbReference type="Proteomes" id="UP000267096">
    <property type="component" value="Unassembled WGS sequence"/>
</dbReference>
<evidence type="ECO:0000313" key="3">
    <source>
        <dbReference type="WBParaSite" id="ASIM_0000250201-mRNA-1"/>
    </source>
</evidence>
<protein>
    <submittedName>
        <fullName evidence="1 3">Uncharacterized protein</fullName>
    </submittedName>
</protein>
<evidence type="ECO:0000313" key="2">
    <source>
        <dbReference type="Proteomes" id="UP000267096"/>
    </source>
</evidence>